<feature type="compositionally biased region" description="Basic and acidic residues" evidence="1">
    <location>
        <begin position="1"/>
        <end position="11"/>
    </location>
</feature>
<proteinExistence type="predicted"/>
<evidence type="ECO:0000256" key="1">
    <source>
        <dbReference type="SAM" id="MobiDB-lite"/>
    </source>
</evidence>
<name>A0A0F9E3T6_9ZZZZ</name>
<comment type="caution">
    <text evidence="2">The sequence shown here is derived from an EMBL/GenBank/DDBJ whole genome shotgun (WGS) entry which is preliminary data.</text>
</comment>
<feature type="region of interest" description="Disordered" evidence="1">
    <location>
        <begin position="1"/>
        <end position="39"/>
    </location>
</feature>
<reference evidence="2" key="1">
    <citation type="journal article" date="2015" name="Nature">
        <title>Complex archaea that bridge the gap between prokaryotes and eukaryotes.</title>
        <authorList>
            <person name="Spang A."/>
            <person name="Saw J.H."/>
            <person name="Jorgensen S.L."/>
            <person name="Zaremba-Niedzwiedzka K."/>
            <person name="Martijn J."/>
            <person name="Lind A.E."/>
            <person name="van Eijk R."/>
            <person name="Schleper C."/>
            <person name="Guy L."/>
            <person name="Ettema T.J."/>
        </authorList>
    </citation>
    <scope>NUCLEOTIDE SEQUENCE</scope>
</reference>
<dbReference type="AlphaFoldDB" id="A0A0F9E3T6"/>
<protein>
    <submittedName>
        <fullName evidence="2">Uncharacterized protein</fullName>
    </submittedName>
</protein>
<gene>
    <name evidence="2" type="ORF">LCGC14_2472920</name>
</gene>
<evidence type="ECO:0000313" key="2">
    <source>
        <dbReference type="EMBL" id="KKL18698.1"/>
    </source>
</evidence>
<feature type="compositionally biased region" description="Basic residues" evidence="1">
    <location>
        <begin position="29"/>
        <end position="39"/>
    </location>
</feature>
<dbReference type="EMBL" id="LAZR01038770">
    <property type="protein sequence ID" value="KKL18698.1"/>
    <property type="molecule type" value="Genomic_DNA"/>
</dbReference>
<organism evidence="2">
    <name type="scientific">marine sediment metagenome</name>
    <dbReference type="NCBI Taxonomy" id="412755"/>
    <lineage>
        <taxon>unclassified sequences</taxon>
        <taxon>metagenomes</taxon>
        <taxon>ecological metagenomes</taxon>
    </lineage>
</organism>
<accession>A0A0F9E3T6</accession>
<sequence>MPGHTEKERSKGRVQSSDKVANPMPAKKTSVKRRGKRGK</sequence>